<sequence length="108" mass="11897">MMKRKRTAPPSIEQTLAIGLIWGHLNTRQLTDAYQLARGCGALWPDDQRFALMAAYAAVELAEPLDAAMVQAMQSTGHEAWTNLIWRRAYSPDDDDSLVSGNAVGAHE</sequence>
<keyword evidence="2" id="KW-1185">Reference proteome</keyword>
<evidence type="ECO:0000313" key="1">
    <source>
        <dbReference type="EMBL" id="GAA4016712.1"/>
    </source>
</evidence>
<dbReference type="Proteomes" id="UP001501353">
    <property type="component" value="Unassembled WGS sequence"/>
</dbReference>
<proteinExistence type="predicted"/>
<dbReference type="EMBL" id="BAAAZE010000005">
    <property type="protein sequence ID" value="GAA4016712.1"/>
    <property type="molecule type" value="Genomic_DNA"/>
</dbReference>
<evidence type="ECO:0000313" key="2">
    <source>
        <dbReference type="Proteomes" id="UP001501353"/>
    </source>
</evidence>
<reference evidence="2" key="1">
    <citation type="journal article" date="2019" name="Int. J. Syst. Evol. Microbiol.">
        <title>The Global Catalogue of Microorganisms (GCM) 10K type strain sequencing project: providing services to taxonomists for standard genome sequencing and annotation.</title>
        <authorList>
            <consortium name="The Broad Institute Genomics Platform"/>
            <consortium name="The Broad Institute Genome Sequencing Center for Infectious Disease"/>
            <person name="Wu L."/>
            <person name="Ma J."/>
        </authorList>
    </citation>
    <scope>NUCLEOTIDE SEQUENCE [LARGE SCALE GENOMIC DNA]</scope>
    <source>
        <strain evidence="2">JCM 16673</strain>
    </source>
</reference>
<comment type="caution">
    <text evidence="1">The sequence shown here is derived from an EMBL/GenBank/DDBJ whole genome shotgun (WGS) entry which is preliminary data.</text>
</comment>
<accession>A0ABP7SUU2</accession>
<name>A0ABP7SUU2_9BURK</name>
<organism evidence="1 2">
    <name type="scientific">Actimicrobium antarcticum</name>
    <dbReference type="NCBI Taxonomy" id="1051899"/>
    <lineage>
        <taxon>Bacteria</taxon>
        <taxon>Pseudomonadati</taxon>
        <taxon>Pseudomonadota</taxon>
        <taxon>Betaproteobacteria</taxon>
        <taxon>Burkholderiales</taxon>
        <taxon>Oxalobacteraceae</taxon>
        <taxon>Actimicrobium</taxon>
    </lineage>
</organism>
<protein>
    <submittedName>
        <fullName evidence="1">Uncharacterized protein</fullName>
    </submittedName>
</protein>
<gene>
    <name evidence="1" type="ORF">GCM10022212_09960</name>
</gene>